<evidence type="ECO:0000313" key="2">
    <source>
        <dbReference type="EMBL" id="GIX97330.1"/>
    </source>
</evidence>
<dbReference type="AlphaFoldDB" id="A0AAV4PJZ4"/>
<keyword evidence="1" id="KW-0732">Signal</keyword>
<proteinExistence type="predicted"/>
<gene>
    <name evidence="2" type="primary">AVEN_111174_1</name>
    <name evidence="2" type="ORF">CDAR_427341</name>
</gene>
<accession>A0AAV4PJZ4</accession>
<keyword evidence="3" id="KW-1185">Reference proteome</keyword>
<dbReference type="EMBL" id="BPLQ01003027">
    <property type="protein sequence ID" value="GIX97330.1"/>
    <property type="molecule type" value="Genomic_DNA"/>
</dbReference>
<reference evidence="2 3" key="1">
    <citation type="submission" date="2021-06" db="EMBL/GenBank/DDBJ databases">
        <title>Caerostris darwini draft genome.</title>
        <authorList>
            <person name="Kono N."/>
            <person name="Arakawa K."/>
        </authorList>
    </citation>
    <scope>NUCLEOTIDE SEQUENCE [LARGE SCALE GENOMIC DNA]</scope>
</reference>
<feature type="chain" id="PRO_5043585069" evidence="1">
    <location>
        <begin position="18"/>
        <end position="227"/>
    </location>
</feature>
<evidence type="ECO:0000313" key="3">
    <source>
        <dbReference type="Proteomes" id="UP001054837"/>
    </source>
</evidence>
<organism evidence="2 3">
    <name type="scientific">Caerostris darwini</name>
    <dbReference type="NCBI Taxonomy" id="1538125"/>
    <lineage>
        <taxon>Eukaryota</taxon>
        <taxon>Metazoa</taxon>
        <taxon>Ecdysozoa</taxon>
        <taxon>Arthropoda</taxon>
        <taxon>Chelicerata</taxon>
        <taxon>Arachnida</taxon>
        <taxon>Araneae</taxon>
        <taxon>Araneomorphae</taxon>
        <taxon>Entelegynae</taxon>
        <taxon>Araneoidea</taxon>
        <taxon>Araneidae</taxon>
        <taxon>Caerostris</taxon>
    </lineage>
</organism>
<comment type="caution">
    <text evidence="2">The sequence shown here is derived from an EMBL/GenBank/DDBJ whole genome shotgun (WGS) entry which is preliminary data.</text>
</comment>
<dbReference type="Proteomes" id="UP001054837">
    <property type="component" value="Unassembled WGS sequence"/>
</dbReference>
<name>A0AAV4PJZ4_9ARAC</name>
<feature type="signal peptide" evidence="1">
    <location>
        <begin position="1"/>
        <end position="17"/>
    </location>
</feature>
<protein>
    <submittedName>
        <fullName evidence="2">Uncharacterized protein</fullName>
    </submittedName>
</protein>
<evidence type="ECO:0000256" key="1">
    <source>
        <dbReference type="SAM" id="SignalP"/>
    </source>
</evidence>
<sequence>MFIYAFLILVVWGGAIATDDICKDGGGGEMCRNLSEVGYFQFPQRVADIDRMCPLVLKFMDCLKDYEDKCGAEKIYLINYSRRKVEALINLTNDICREDSPLRISLIANLNCMKNQIANHHSNCVDKIRDQLEKLEFYIQEFEQEQDMPSDMWLDYQCLYHALEIACYASDVSENCGKEAENVSMEILTRAEYLDDFCPQRSRESIIEVMKMLELELEDETDLKTLF</sequence>